<gene>
    <name evidence="2" type="ORF">QR680_016746</name>
</gene>
<feature type="compositionally biased region" description="Polar residues" evidence="1">
    <location>
        <begin position="110"/>
        <end position="120"/>
    </location>
</feature>
<feature type="region of interest" description="Disordered" evidence="1">
    <location>
        <begin position="86"/>
        <end position="181"/>
    </location>
</feature>
<proteinExistence type="predicted"/>
<dbReference type="Proteomes" id="UP001175271">
    <property type="component" value="Unassembled WGS sequence"/>
</dbReference>
<evidence type="ECO:0000313" key="3">
    <source>
        <dbReference type="Proteomes" id="UP001175271"/>
    </source>
</evidence>
<keyword evidence="3" id="KW-1185">Reference proteome</keyword>
<feature type="compositionally biased region" description="Basic and acidic residues" evidence="1">
    <location>
        <begin position="86"/>
        <end position="102"/>
    </location>
</feature>
<reference evidence="2" key="1">
    <citation type="submission" date="2023-06" db="EMBL/GenBank/DDBJ databases">
        <title>Genomic analysis of the entomopathogenic nematode Steinernema hermaphroditum.</title>
        <authorList>
            <person name="Schwarz E.M."/>
            <person name="Heppert J.K."/>
            <person name="Baniya A."/>
            <person name="Schwartz H.T."/>
            <person name="Tan C.-H."/>
            <person name="Antoshechkin I."/>
            <person name="Sternberg P.W."/>
            <person name="Goodrich-Blair H."/>
            <person name="Dillman A.R."/>
        </authorList>
    </citation>
    <scope>NUCLEOTIDE SEQUENCE</scope>
    <source>
        <strain evidence="2">PS9179</strain>
        <tissue evidence="2">Whole animal</tissue>
    </source>
</reference>
<name>A0AA39LN26_9BILA</name>
<evidence type="ECO:0000313" key="2">
    <source>
        <dbReference type="EMBL" id="KAK0403145.1"/>
    </source>
</evidence>
<sequence>MSTREEQRMAVKRREEVKKEALETLELLGKCSDADVQRILDLLCRHTVDRVAGIDMNALQYHANAMQKMVEVLDFLRSVRIVDEAEMEERRKLKVSEKKRVESPLGKSPKTMSPTATTPTKKYIPPGNPNRTTPTRNEGSGTTQPQNPKKRSPKVSGGKRRGFPVIPTKLQGRISRKGQKQ</sequence>
<protein>
    <submittedName>
        <fullName evidence="2">Uncharacterized protein</fullName>
    </submittedName>
</protein>
<feature type="compositionally biased region" description="Basic residues" evidence="1">
    <location>
        <begin position="148"/>
        <end position="162"/>
    </location>
</feature>
<dbReference type="EMBL" id="JAUCMV010000004">
    <property type="protein sequence ID" value="KAK0403145.1"/>
    <property type="molecule type" value="Genomic_DNA"/>
</dbReference>
<feature type="compositionally biased region" description="Polar residues" evidence="1">
    <location>
        <begin position="138"/>
        <end position="147"/>
    </location>
</feature>
<dbReference type="AlphaFoldDB" id="A0AA39LN26"/>
<accession>A0AA39LN26</accession>
<evidence type="ECO:0000256" key="1">
    <source>
        <dbReference type="SAM" id="MobiDB-lite"/>
    </source>
</evidence>
<organism evidence="2 3">
    <name type="scientific">Steinernema hermaphroditum</name>
    <dbReference type="NCBI Taxonomy" id="289476"/>
    <lineage>
        <taxon>Eukaryota</taxon>
        <taxon>Metazoa</taxon>
        <taxon>Ecdysozoa</taxon>
        <taxon>Nematoda</taxon>
        <taxon>Chromadorea</taxon>
        <taxon>Rhabditida</taxon>
        <taxon>Tylenchina</taxon>
        <taxon>Panagrolaimomorpha</taxon>
        <taxon>Strongyloidoidea</taxon>
        <taxon>Steinernematidae</taxon>
        <taxon>Steinernema</taxon>
    </lineage>
</organism>
<comment type="caution">
    <text evidence="2">The sequence shown here is derived from an EMBL/GenBank/DDBJ whole genome shotgun (WGS) entry which is preliminary data.</text>
</comment>